<dbReference type="PANTHER" id="PTHR11203">
    <property type="entry name" value="CLEAVAGE AND POLYADENYLATION SPECIFICITY FACTOR FAMILY MEMBER"/>
    <property type="match status" value="1"/>
</dbReference>
<evidence type="ECO:0000313" key="1">
    <source>
        <dbReference type="EMBL" id="CAE07832.1"/>
    </source>
</evidence>
<dbReference type="HOGENOM" id="CLU_050517_1_0_3"/>
<dbReference type="STRING" id="84588.SYNW1317"/>
<dbReference type="eggNOG" id="COG1236">
    <property type="taxonomic scope" value="Bacteria"/>
</dbReference>
<dbReference type="GO" id="GO:0004521">
    <property type="term" value="F:RNA endonuclease activity"/>
    <property type="evidence" value="ECO:0007669"/>
    <property type="project" value="TreeGrafter"/>
</dbReference>
<keyword evidence="1" id="KW-0540">Nuclease</keyword>
<reference evidence="1 2" key="1">
    <citation type="journal article" date="2003" name="Nature">
        <title>The genome of a motile marine Synechococcus.</title>
        <authorList>
            <person name="Palenik B."/>
            <person name="Brahamsha B."/>
            <person name="Larimer F."/>
            <person name="Land M."/>
            <person name="Hauser L."/>
            <person name="Chain P."/>
            <person name="Lamerdin J."/>
            <person name="Regala W."/>
            <person name="Allen E.A."/>
            <person name="McCarren J."/>
            <person name="Paulsen I."/>
            <person name="Dufresne A."/>
            <person name="Partensky F."/>
            <person name="Webb E."/>
            <person name="Waterbury J."/>
        </authorList>
    </citation>
    <scope>NUCLEOTIDE SEQUENCE [LARGE SCALE GENOMIC DNA]</scope>
    <source>
        <strain evidence="1 2">WH8102</strain>
    </source>
</reference>
<dbReference type="SUPFAM" id="SSF56281">
    <property type="entry name" value="Metallo-hydrolase/oxidoreductase"/>
    <property type="match status" value="1"/>
</dbReference>
<dbReference type="PANTHER" id="PTHR11203:SF49">
    <property type="entry name" value="BLL1145 PROTEIN"/>
    <property type="match status" value="1"/>
</dbReference>
<dbReference type="InterPro" id="IPR036866">
    <property type="entry name" value="RibonucZ/Hydroxyglut_hydro"/>
</dbReference>
<gene>
    <name evidence="1" type="ordered locus">SYNW1317</name>
</gene>
<dbReference type="GO" id="GO:0004527">
    <property type="term" value="F:exonuclease activity"/>
    <property type="evidence" value="ECO:0007669"/>
    <property type="project" value="UniProtKB-KW"/>
</dbReference>
<keyword evidence="2" id="KW-1185">Reference proteome</keyword>
<dbReference type="InterPro" id="IPR026360">
    <property type="entry name" value="Xnuc_lig_assoc"/>
</dbReference>
<sequence>MIERTPEGLYCRAADAWVDPWRPVPRALITHAHADHARPGCGEYWAVANSEGVLRQRLGQDISLHPVQYGVEHWLGQCRVSFHSAGHVLGSAQIRLEVDGEVWVVSGDYKRDADPSCDPFEPVPCDVLITEATFGLPIYRWQTGAEVANEIRAWWQGDRQRPSLLFCYAFGKAQRLMAELNAIGVDDEVLLHGAVEAVTRHYRAAAVSMTPSRPVSDLPRSDNLAGRLVLAPPSAHRSSWMRRFRSPQTGFASGWMAVRGARRRRGYERGFVLSDHADWPGLIQTVRQSGARKVYVTHGQSDVLARYLREVEGIEAEPLETLFEGEAD</sequence>
<keyword evidence="1" id="KW-0378">Hydrolase</keyword>
<dbReference type="RefSeq" id="WP_011128181.1">
    <property type="nucleotide sequence ID" value="NC_005070.1"/>
</dbReference>
<dbReference type="EMBL" id="BX569692">
    <property type="protein sequence ID" value="CAE07832.1"/>
    <property type="molecule type" value="Genomic_DNA"/>
</dbReference>
<keyword evidence="1" id="KW-0269">Exonuclease</keyword>
<dbReference type="Proteomes" id="UP000001422">
    <property type="component" value="Chromosome"/>
</dbReference>
<protein>
    <submittedName>
        <fullName evidence="1">Predicted exonuclease involved in mRNA processing (COG1782)</fullName>
    </submittedName>
</protein>
<organism evidence="1 2">
    <name type="scientific">Parasynechococcus marenigrum (strain WH8102)</name>
    <dbReference type="NCBI Taxonomy" id="84588"/>
    <lineage>
        <taxon>Bacteria</taxon>
        <taxon>Bacillati</taxon>
        <taxon>Cyanobacteriota</taxon>
        <taxon>Cyanophyceae</taxon>
        <taxon>Synechococcales</taxon>
        <taxon>Prochlorococcaceae</taxon>
        <taxon>Parasynechococcus</taxon>
        <taxon>Parasynechococcus marenigrum</taxon>
    </lineage>
</organism>
<name>Q7U6M1_PARMW</name>
<dbReference type="InterPro" id="IPR050698">
    <property type="entry name" value="MBL"/>
</dbReference>
<dbReference type="NCBIfam" id="TIGR04122">
    <property type="entry name" value="Xnuc_lig_assoc"/>
    <property type="match status" value="1"/>
</dbReference>
<dbReference type="KEGG" id="syw:SYNW1317"/>
<proteinExistence type="predicted"/>
<dbReference type="Gene3D" id="3.60.15.10">
    <property type="entry name" value="Ribonuclease Z/Hydroxyacylglutathione hydrolase-like"/>
    <property type="match status" value="1"/>
</dbReference>
<dbReference type="AlphaFoldDB" id="Q7U6M1"/>
<accession>Q7U6M1</accession>
<evidence type="ECO:0000313" key="2">
    <source>
        <dbReference type="Proteomes" id="UP000001422"/>
    </source>
</evidence>